<evidence type="ECO:0000313" key="3">
    <source>
        <dbReference type="EMBL" id="MCK7592514.1"/>
    </source>
</evidence>
<sequence length="122" mass="12024">MRTLLILLLSLSLSPGSWAGCCVPGSGDASAAESGSPTEHGGCHDEHPASDPAAAADDGVDPEAEGCSCMHCVTSAARSSEMRVAIAASPIGASDAPPQSVGQPAPGPALRPPISVLRQPTA</sequence>
<feature type="region of interest" description="Disordered" evidence="1">
    <location>
        <begin position="26"/>
        <end position="64"/>
    </location>
</feature>
<keyword evidence="2" id="KW-0732">Signal</keyword>
<proteinExistence type="predicted"/>
<feature type="signal peptide" evidence="2">
    <location>
        <begin position="1"/>
        <end position="19"/>
    </location>
</feature>
<feature type="chain" id="PRO_5045326203" description="Secreted protein" evidence="2">
    <location>
        <begin position="20"/>
        <end position="122"/>
    </location>
</feature>
<dbReference type="RefSeq" id="WP_248204707.1">
    <property type="nucleotide sequence ID" value="NZ_JALNMH010000001.1"/>
</dbReference>
<evidence type="ECO:0000313" key="4">
    <source>
        <dbReference type="Proteomes" id="UP001431449"/>
    </source>
</evidence>
<evidence type="ECO:0000256" key="1">
    <source>
        <dbReference type="SAM" id="MobiDB-lite"/>
    </source>
</evidence>
<feature type="region of interest" description="Disordered" evidence="1">
    <location>
        <begin position="88"/>
        <end position="122"/>
    </location>
</feature>
<protein>
    <recommendedName>
        <fullName evidence="5">Secreted protein</fullName>
    </recommendedName>
</protein>
<dbReference type="Proteomes" id="UP001431449">
    <property type="component" value="Unassembled WGS sequence"/>
</dbReference>
<evidence type="ECO:0000256" key="2">
    <source>
        <dbReference type="SAM" id="SignalP"/>
    </source>
</evidence>
<dbReference type="PROSITE" id="PS51257">
    <property type="entry name" value="PROKAR_LIPOPROTEIN"/>
    <property type="match status" value="1"/>
</dbReference>
<organism evidence="3 4">
    <name type="scientific">Pseudomarimonas salicorniae</name>
    <dbReference type="NCBI Taxonomy" id="2933270"/>
    <lineage>
        <taxon>Bacteria</taxon>
        <taxon>Pseudomonadati</taxon>
        <taxon>Pseudomonadota</taxon>
        <taxon>Gammaproteobacteria</taxon>
        <taxon>Lysobacterales</taxon>
        <taxon>Lysobacteraceae</taxon>
        <taxon>Pseudomarimonas</taxon>
    </lineage>
</organism>
<evidence type="ECO:0008006" key="5">
    <source>
        <dbReference type="Google" id="ProtNLM"/>
    </source>
</evidence>
<reference evidence="3" key="1">
    <citation type="submission" date="2022-04" db="EMBL/GenBank/DDBJ databases">
        <title>Lysobacter sp. CAU 1642 isolated from sea sand.</title>
        <authorList>
            <person name="Kim W."/>
        </authorList>
    </citation>
    <scope>NUCLEOTIDE SEQUENCE</scope>
    <source>
        <strain evidence="3">CAU 1642</strain>
    </source>
</reference>
<comment type="caution">
    <text evidence="3">The sequence shown here is derived from an EMBL/GenBank/DDBJ whole genome shotgun (WGS) entry which is preliminary data.</text>
</comment>
<keyword evidence="4" id="KW-1185">Reference proteome</keyword>
<gene>
    <name evidence="3" type="ORF">M0G41_02395</name>
</gene>
<accession>A0ABT0GEC4</accession>
<dbReference type="EMBL" id="JALNMH010000001">
    <property type="protein sequence ID" value="MCK7592514.1"/>
    <property type="molecule type" value="Genomic_DNA"/>
</dbReference>
<name>A0ABT0GEC4_9GAMM</name>
<feature type="compositionally biased region" description="Low complexity" evidence="1">
    <location>
        <begin position="26"/>
        <end position="36"/>
    </location>
</feature>